<evidence type="ECO:0000313" key="2">
    <source>
        <dbReference type="EMBL" id="CAC5373520.1"/>
    </source>
</evidence>
<gene>
    <name evidence="2" type="ORF">MCOR_11253</name>
</gene>
<dbReference type="OrthoDB" id="5984808at2759"/>
<evidence type="ECO:0000256" key="1">
    <source>
        <dbReference type="SAM" id="MobiDB-lite"/>
    </source>
</evidence>
<keyword evidence="3" id="KW-1185">Reference proteome</keyword>
<dbReference type="Proteomes" id="UP000507470">
    <property type="component" value="Unassembled WGS sequence"/>
</dbReference>
<reference evidence="2 3" key="1">
    <citation type="submission" date="2020-06" db="EMBL/GenBank/DDBJ databases">
        <authorList>
            <person name="Li R."/>
            <person name="Bekaert M."/>
        </authorList>
    </citation>
    <scope>NUCLEOTIDE SEQUENCE [LARGE SCALE GENOMIC DNA]</scope>
    <source>
        <strain evidence="3">wild</strain>
    </source>
</reference>
<accession>A0A6J8AUA8</accession>
<protein>
    <recommendedName>
        <fullName evidence="4">Retrotransposon gag domain-containing protein</fullName>
    </recommendedName>
</protein>
<organism evidence="2 3">
    <name type="scientific">Mytilus coruscus</name>
    <name type="common">Sea mussel</name>
    <dbReference type="NCBI Taxonomy" id="42192"/>
    <lineage>
        <taxon>Eukaryota</taxon>
        <taxon>Metazoa</taxon>
        <taxon>Spiralia</taxon>
        <taxon>Lophotrochozoa</taxon>
        <taxon>Mollusca</taxon>
        <taxon>Bivalvia</taxon>
        <taxon>Autobranchia</taxon>
        <taxon>Pteriomorphia</taxon>
        <taxon>Mytilida</taxon>
        <taxon>Mytiloidea</taxon>
        <taxon>Mytilidae</taxon>
        <taxon>Mytilinae</taxon>
        <taxon>Mytilus</taxon>
    </lineage>
</organism>
<proteinExistence type="predicted"/>
<name>A0A6J8AUA8_MYTCO</name>
<evidence type="ECO:0000313" key="3">
    <source>
        <dbReference type="Proteomes" id="UP000507470"/>
    </source>
</evidence>
<dbReference type="AlphaFoldDB" id="A0A6J8AUA8"/>
<dbReference type="PANTHER" id="PTHR33198">
    <property type="entry name" value="ANK_REP_REGION DOMAIN-CONTAINING PROTEIN-RELATED"/>
    <property type="match status" value="1"/>
</dbReference>
<evidence type="ECO:0008006" key="4">
    <source>
        <dbReference type="Google" id="ProtNLM"/>
    </source>
</evidence>
<dbReference type="PANTHER" id="PTHR33198:SF20">
    <property type="entry name" value="RETROTRANSPOSON GAG DOMAIN-CONTAINING PROTEIN"/>
    <property type="match status" value="1"/>
</dbReference>
<sequence>MFEGPLKAKNEETKCNYLMIWVGNKGRDIYSTWNLQVAEAKLLKTYYEKFENYVKPKSNKYARYKFTTRKQTDVETFEQFVTDLRILINDCDYQQKEECCKTTVKSQKIREKLIKEGSDLTLEKAIDIARTYELSKQQLRSMNGEDTSIHALKKKPSAHTSSRREEYVPRKYNSQRNSKCGKCGRDHRRNEQCPAEGKN</sequence>
<dbReference type="EMBL" id="CACVKT020001910">
    <property type="protein sequence ID" value="CAC5373520.1"/>
    <property type="molecule type" value="Genomic_DNA"/>
</dbReference>
<feature type="region of interest" description="Disordered" evidence="1">
    <location>
        <begin position="143"/>
        <end position="199"/>
    </location>
</feature>